<feature type="region of interest" description="Disordered" evidence="2">
    <location>
        <begin position="226"/>
        <end position="274"/>
    </location>
</feature>
<keyword evidence="1" id="KW-0175">Coiled coil</keyword>
<evidence type="ECO:0000313" key="4">
    <source>
        <dbReference type="Proteomes" id="UP000596742"/>
    </source>
</evidence>
<evidence type="ECO:0000256" key="2">
    <source>
        <dbReference type="SAM" id="MobiDB-lite"/>
    </source>
</evidence>
<dbReference type="AlphaFoldDB" id="A0A8B6EY55"/>
<keyword evidence="4" id="KW-1185">Reference proteome</keyword>
<protein>
    <submittedName>
        <fullName evidence="3">Uncharacterized protein</fullName>
    </submittedName>
</protein>
<reference evidence="3" key="1">
    <citation type="submission" date="2018-11" db="EMBL/GenBank/DDBJ databases">
        <authorList>
            <person name="Alioto T."/>
            <person name="Alioto T."/>
        </authorList>
    </citation>
    <scope>NUCLEOTIDE SEQUENCE</scope>
</reference>
<name>A0A8B6EY55_MYTGA</name>
<gene>
    <name evidence="3" type="ORF">MGAL_10B077850</name>
</gene>
<evidence type="ECO:0000313" key="3">
    <source>
        <dbReference type="EMBL" id="VDI40912.1"/>
    </source>
</evidence>
<dbReference type="EMBL" id="UYJE01005854">
    <property type="protein sequence ID" value="VDI40912.1"/>
    <property type="molecule type" value="Genomic_DNA"/>
</dbReference>
<dbReference type="CDD" id="cd14686">
    <property type="entry name" value="bZIP"/>
    <property type="match status" value="1"/>
</dbReference>
<dbReference type="Proteomes" id="UP000596742">
    <property type="component" value="Unassembled WGS sequence"/>
</dbReference>
<proteinExistence type="predicted"/>
<accession>A0A8B6EY55</accession>
<comment type="caution">
    <text evidence="3">The sequence shown here is derived from an EMBL/GenBank/DDBJ whole genome shotgun (WGS) entry which is preliminary data.</text>
</comment>
<sequence>MNISKPTAVKHNIHGFYDKNIGDVLCTSNTLFTCDKQMIISGPTQVKHNIHGFFDSITGQVVISHPKMKASEVMEENEVMYILAAQLHSFASNTDVCSTHKHDFQYLDSNNMKFIEFTKRINSTRDVLSEMRCDKLRSDHTIEELNTKIEEMKNDVCILQNQLIETRQSKEKETKANILLEQQNCQLRVYPELRQKIKKMESEILKLQKENARLEKELQHLRTEIENRNHENTTRRKKLSWTGNRSPRSFDKESLKCEEEEKNEGEDCSDHQTARGKQVNFRISANVVQFGEQSSLKYGQTGDETD</sequence>
<organism evidence="3 4">
    <name type="scientific">Mytilus galloprovincialis</name>
    <name type="common">Mediterranean mussel</name>
    <dbReference type="NCBI Taxonomy" id="29158"/>
    <lineage>
        <taxon>Eukaryota</taxon>
        <taxon>Metazoa</taxon>
        <taxon>Spiralia</taxon>
        <taxon>Lophotrochozoa</taxon>
        <taxon>Mollusca</taxon>
        <taxon>Bivalvia</taxon>
        <taxon>Autobranchia</taxon>
        <taxon>Pteriomorphia</taxon>
        <taxon>Mytilida</taxon>
        <taxon>Mytiloidea</taxon>
        <taxon>Mytilidae</taxon>
        <taxon>Mytilinae</taxon>
        <taxon>Mytilus</taxon>
    </lineage>
</organism>
<feature type="coiled-coil region" evidence="1">
    <location>
        <begin position="135"/>
        <end position="162"/>
    </location>
</feature>
<evidence type="ECO:0000256" key="1">
    <source>
        <dbReference type="SAM" id="Coils"/>
    </source>
</evidence>
<feature type="compositionally biased region" description="Basic and acidic residues" evidence="2">
    <location>
        <begin position="248"/>
        <end position="259"/>
    </location>
</feature>